<dbReference type="PANTHER" id="PTHR24183">
    <property type="entry name" value="FIBRONECTIN TYPE 3 AND ANKYRIN REPEAT DOMAINS PROTEIN 1"/>
    <property type="match status" value="1"/>
</dbReference>
<dbReference type="InterPro" id="IPR036116">
    <property type="entry name" value="FN3_sf"/>
</dbReference>
<dbReference type="GO" id="GO:0042981">
    <property type="term" value="P:regulation of apoptotic process"/>
    <property type="evidence" value="ECO:0007669"/>
    <property type="project" value="TreeGrafter"/>
</dbReference>
<protein>
    <recommendedName>
        <fullName evidence="3">Fibronectin type-III domain-containing protein</fullName>
    </recommendedName>
</protein>
<dbReference type="SUPFAM" id="SSF48403">
    <property type="entry name" value="Ankyrin repeat"/>
    <property type="match status" value="1"/>
</dbReference>
<feature type="repeat" description="ANK" evidence="1">
    <location>
        <begin position="172"/>
        <end position="204"/>
    </location>
</feature>
<dbReference type="Gene3D" id="1.25.40.20">
    <property type="entry name" value="Ankyrin repeat-containing domain"/>
    <property type="match status" value="2"/>
</dbReference>
<dbReference type="OrthoDB" id="9995210at2759"/>
<dbReference type="InterPro" id="IPR013783">
    <property type="entry name" value="Ig-like_fold"/>
</dbReference>
<reference evidence="4" key="1">
    <citation type="submission" date="2023-01" db="EMBL/GenBank/DDBJ databases">
        <title>Genome assembly of the deep-sea coral Lophelia pertusa.</title>
        <authorList>
            <person name="Herrera S."/>
            <person name="Cordes E."/>
        </authorList>
    </citation>
    <scope>NUCLEOTIDE SEQUENCE</scope>
    <source>
        <strain evidence="4">USNM1676648</strain>
        <tissue evidence="4">Polyp</tissue>
    </source>
</reference>
<dbReference type="EMBL" id="MU827309">
    <property type="protein sequence ID" value="KAJ7360603.1"/>
    <property type="molecule type" value="Genomic_DNA"/>
</dbReference>
<dbReference type="InterPro" id="IPR003961">
    <property type="entry name" value="FN3_dom"/>
</dbReference>
<evidence type="ECO:0000313" key="5">
    <source>
        <dbReference type="Proteomes" id="UP001163046"/>
    </source>
</evidence>
<comment type="caution">
    <text evidence="4">The sequence shown here is derived from an EMBL/GenBank/DDBJ whole genome shotgun (WGS) entry which is preliminary data.</text>
</comment>
<keyword evidence="1" id="KW-0040">ANK repeat</keyword>
<dbReference type="GO" id="GO:0005634">
    <property type="term" value="C:nucleus"/>
    <property type="evidence" value="ECO:0007669"/>
    <property type="project" value="TreeGrafter"/>
</dbReference>
<organism evidence="4 5">
    <name type="scientific">Desmophyllum pertusum</name>
    <dbReference type="NCBI Taxonomy" id="174260"/>
    <lineage>
        <taxon>Eukaryota</taxon>
        <taxon>Metazoa</taxon>
        <taxon>Cnidaria</taxon>
        <taxon>Anthozoa</taxon>
        <taxon>Hexacorallia</taxon>
        <taxon>Scleractinia</taxon>
        <taxon>Caryophylliina</taxon>
        <taxon>Caryophylliidae</taxon>
        <taxon>Desmophyllum</taxon>
    </lineage>
</organism>
<name>A0A9W9YPD6_9CNID</name>
<feature type="domain" description="Fibronectin type-III" evidence="3">
    <location>
        <begin position="3"/>
        <end position="103"/>
    </location>
</feature>
<dbReference type="PROSITE" id="PS50088">
    <property type="entry name" value="ANK_REPEAT"/>
    <property type="match status" value="5"/>
</dbReference>
<dbReference type="AlphaFoldDB" id="A0A9W9YPD6"/>
<gene>
    <name evidence="4" type="ORF">OS493_015711</name>
</gene>
<dbReference type="SMART" id="SM00248">
    <property type="entry name" value="ANK"/>
    <property type="match status" value="5"/>
</dbReference>
<evidence type="ECO:0000313" key="4">
    <source>
        <dbReference type="EMBL" id="KAJ7360603.1"/>
    </source>
</evidence>
<evidence type="ECO:0000259" key="3">
    <source>
        <dbReference type="PROSITE" id="PS50853"/>
    </source>
</evidence>
<feature type="repeat" description="ANK" evidence="1">
    <location>
        <begin position="205"/>
        <end position="237"/>
    </location>
</feature>
<dbReference type="CDD" id="cd00063">
    <property type="entry name" value="FN3"/>
    <property type="match status" value="1"/>
</dbReference>
<dbReference type="PROSITE" id="PS50297">
    <property type="entry name" value="ANK_REP_REGION"/>
    <property type="match status" value="4"/>
</dbReference>
<dbReference type="PRINTS" id="PR01415">
    <property type="entry name" value="ANKYRIN"/>
</dbReference>
<dbReference type="Gene3D" id="2.60.40.10">
    <property type="entry name" value="Immunoglobulins"/>
    <property type="match status" value="1"/>
</dbReference>
<feature type="repeat" description="ANK" evidence="1">
    <location>
        <begin position="239"/>
        <end position="272"/>
    </location>
</feature>
<dbReference type="PANTHER" id="PTHR24183:SF1">
    <property type="entry name" value="FIBRONECTIN TYPE 3 AND ANKYRIN REPEAT DOMAINS PROTEIN 1"/>
    <property type="match status" value="1"/>
</dbReference>
<feature type="repeat" description="ANK" evidence="1">
    <location>
        <begin position="273"/>
        <end position="305"/>
    </location>
</feature>
<dbReference type="InterPro" id="IPR036770">
    <property type="entry name" value="Ankyrin_rpt-contain_sf"/>
</dbReference>
<feature type="repeat" description="ANK" evidence="1">
    <location>
        <begin position="139"/>
        <end position="165"/>
    </location>
</feature>
<evidence type="ECO:0000256" key="1">
    <source>
        <dbReference type="PROSITE-ProRule" id="PRU00023"/>
    </source>
</evidence>
<sequence length="359" mass="40548">MSVPELTVGEVNYNSIELKWEDMESDNNNKKRKLFHVQLNRARARSPCPGGPTLDPLTNYQGYSQQFVFKGLEPMTQYQCRLRMMDNDSSGWSDPLTVCTAKEPPSGAELHKAVSRQDLEKVRKILQENSTVVEVMDKFGLTPLMVAAQKGFTDVMEILLELNAEPEYHISNGKTCLMIACYAGQEEAVQLLRQHGAAWETRDRNGLTAVHWTADGGHDDLLLWVLRNGGQVDIEDSINGWTPLMRVACLTGNDEVAEVLIAKGADINKIDKSGKTVLMAAAMNGHFNLVRLLVDKGADVFLKNREGKTALEFARSMERLRIIKYLEFQVAKEEKQRKAKLLEEKLRENQLKLDQMQIK</sequence>
<evidence type="ECO:0000256" key="2">
    <source>
        <dbReference type="SAM" id="Coils"/>
    </source>
</evidence>
<dbReference type="Pfam" id="PF12796">
    <property type="entry name" value="Ank_2"/>
    <property type="match status" value="2"/>
</dbReference>
<dbReference type="InterPro" id="IPR002110">
    <property type="entry name" value="Ankyrin_rpt"/>
</dbReference>
<keyword evidence="2" id="KW-0175">Coiled coil</keyword>
<proteinExistence type="predicted"/>
<accession>A0A9W9YPD6</accession>
<keyword evidence="5" id="KW-1185">Reference proteome</keyword>
<dbReference type="PROSITE" id="PS50853">
    <property type="entry name" value="FN3"/>
    <property type="match status" value="1"/>
</dbReference>
<dbReference type="SUPFAM" id="SSF49265">
    <property type="entry name" value="Fibronectin type III"/>
    <property type="match status" value="1"/>
</dbReference>
<dbReference type="Proteomes" id="UP001163046">
    <property type="component" value="Unassembled WGS sequence"/>
</dbReference>
<feature type="coiled-coil region" evidence="2">
    <location>
        <begin position="325"/>
        <end position="359"/>
    </location>
</feature>